<gene>
    <name evidence="2" type="ORF">L207DRAFT_562778</name>
</gene>
<dbReference type="AlphaFoldDB" id="A0A2J6S4G5"/>
<dbReference type="PANTHER" id="PTHR33112:SF16">
    <property type="entry name" value="HETEROKARYON INCOMPATIBILITY DOMAIN-CONTAINING PROTEIN"/>
    <property type="match status" value="1"/>
</dbReference>
<sequence>MISSNVRNMKDGRLKVDGLTDELLARNMEFELRDARIDRRQEPLGNRMANFAGSEVLRVELRVQQEGKFQWERIEEFHVAANDGNPTARYINRRPRIYDVASESSFQIANGWLSTCHSSHDSCPPIKPVQLPTRVIDVGTSTSDQQKLIRTESALGHYAALSYCWGVQPQPLITTESNVETLYKNIPTSSLAKTIQEAIFVTRQLGLRYIWIDAICIIQDSAADRDAELSRMGEIYETATITIVAASAKHCRQGFLQRRLYPWRAQEWKSFKLPFSCPDGAQGELIIEPTDPYFSGDQPINHRGWTLQEFLLPQRKLIYSTTQLLWQCHSVQAELGNSAKKTLGIGRGLIKVQILPMLLSSHEHFSSPDQKLDAESLHDIRFNWQILVEHYSTRSLTNKDDILPAFSGIATKFARFLREEYKAGLWYSESSDSDFIQELLWNLRIDKGVSELDWARQNNLYTAPSWSWAGHQGSVSWQFLPSLFTVADKACYIEECSVQLAGLAPFGKVNGGRLRLRVKTRKLESIGTGHVVDDFQYMVNVLEDDEVSIFLDDTVEHLAARFTPRYLWCILLTVNGGLLVVPYDENRWVRIGMFSKKIVSHAGHTLSRWFENEELEEVTII</sequence>
<feature type="domain" description="Heterokaryon incompatibility" evidence="1">
    <location>
        <begin position="158"/>
        <end position="309"/>
    </location>
</feature>
<dbReference type="PANTHER" id="PTHR33112">
    <property type="entry name" value="DOMAIN PROTEIN, PUTATIVE-RELATED"/>
    <property type="match status" value="1"/>
</dbReference>
<accession>A0A2J6S4G5</accession>
<organism evidence="2 3">
    <name type="scientific">Hyaloscypha variabilis (strain UAMH 11265 / GT02V1 / F)</name>
    <name type="common">Meliniomyces variabilis</name>
    <dbReference type="NCBI Taxonomy" id="1149755"/>
    <lineage>
        <taxon>Eukaryota</taxon>
        <taxon>Fungi</taxon>
        <taxon>Dikarya</taxon>
        <taxon>Ascomycota</taxon>
        <taxon>Pezizomycotina</taxon>
        <taxon>Leotiomycetes</taxon>
        <taxon>Helotiales</taxon>
        <taxon>Hyaloscyphaceae</taxon>
        <taxon>Hyaloscypha</taxon>
        <taxon>Hyaloscypha variabilis</taxon>
    </lineage>
</organism>
<evidence type="ECO:0000313" key="3">
    <source>
        <dbReference type="Proteomes" id="UP000235786"/>
    </source>
</evidence>
<dbReference type="EMBL" id="KZ613940">
    <property type="protein sequence ID" value="PMD45655.1"/>
    <property type="molecule type" value="Genomic_DNA"/>
</dbReference>
<keyword evidence="3" id="KW-1185">Reference proteome</keyword>
<name>A0A2J6S4G5_HYAVF</name>
<dbReference type="OrthoDB" id="8300194at2759"/>
<dbReference type="Proteomes" id="UP000235786">
    <property type="component" value="Unassembled WGS sequence"/>
</dbReference>
<dbReference type="Pfam" id="PF06985">
    <property type="entry name" value="HET"/>
    <property type="match status" value="1"/>
</dbReference>
<dbReference type="InterPro" id="IPR010730">
    <property type="entry name" value="HET"/>
</dbReference>
<evidence type="ECO:0000259" key="1">
    <source>
        <dbReference type="Pfam" id="PF06985"/>
    </source>
</evidence>
<reference evidence="2 3" key="1">
    <citation type="submission" date="2016-04" db="EMBL/GenBank/DDBJ databases">
        <title>A degradative enzymes factory behind the ericoid mycorrhizal symbiosis.</title>
        <authorList>
            <consortium name="DOE Joint Genome Institute"/>
            <person name="Martino E."/>
            <person name="Morin E."/>
            <person name="Grelet G."/>
            <person name="Kuo A."/>
            <person name="Kohler A."/>
            <person name="Daghino S."/>
            <person name="Barry K."/>
            <person name="Choi C."/>
            <person name="Cichocki N."/>
            <person name="Clum A."/>
            <person name="Copeland A."/>
            <person name="Hainaut M."/>
            <person name="Haridas S."/>
            <person name="Labutti K."/>
            <person name="Lindquist E."/>
            <person name="Lipzen A."/>
            <person name="Khouja H.-R."/>
            <person name="Murat C."/>
            <person name="Ohm R."/>
            <person name="Olson A."/>
            <person name="Spatafora J."/>
            <person name="Veneault-Fourrey C."/>
            <person name="Henrissat B."/>
            <person name="Grigoriev I."/>
            <person name="Martin F."/>
            <person name="Perotto S."/>
        </authorList>
    </citation>
    <scope>NUCLEOTIDE SEQUENCE [LARGE SCALE GENOMIC DNA]</scope>
    <source>
        <strain evidence="2 3">F</strain>
    </source>
</reference>
<protein>
    <submittedName>
        <fullName evidence="2">HET-domain-containing protein</fullName>
    </submittedName>
</protein>
<proteinExistence type="predicted"/>
<evidence type="ECO:0000313" key="2">
    <source>
        <dbReference type="EMBL" id="PMD45655.1"/>
    </source>
</evidence>